<protein>
    <submittedName>
        <fullName evidence="1">Uncharacterized protein</fullName>
    </submittedName>
</protein>
<dbReference type="EMBL" id="CP051177">
    <property type="protein sequence ID" value="QKX52496.1"/>
    <property type="molecule type" value="Genomic_DNA"/>
</dbReference>
<reference evidence="2" key="1">
    <citation type="submission" date="2020-06" db="EMBL/GenBank/DDBJ databases">
        <title>Isolation of Planomicrobium glaciei.</title>
        <authorList>
            <person name="Malisova L."/>
            <person name="Safrankova R."/>
            <person name="Jakubu V."/>
            <person name="Spanelova P."/>
        </authorList>
    </citation>
    <scope>NUCLEOTIDE SEQUENCE [LARGE SCALE GENOMIC DNA]</scope>
    <source>
        <strain evidence="2">NRL-ATB46093</strain>
    </source>
</reference>
<organism evidence="1 2">
    <name type="scientific">Planococcus glaciei</name>
    <dbReference type="NCBI Taxonomy" id="459472"/>
    <lineage>
        <taxon>Bacteria</taxon>
        <taxon>Bacillati</taxon>
        <taxon>Bacillota</taxon>
        <taxon>Bacilli</taxon>
        <taxon>Bacillales</taxon>
        <taxon>Caryophanaceae</taxon>
        <taxon>Planococcus</taxon>
    </lineage>
</organism>
<sequence>MKILKVLIVLLVVFSIGAIAVYYLGTNMASEKIVNEATEQMESSGKLDKVKEYVESDPELSGYIEEAKAADESSLPFNTTGQATRVLVQKVGMSELNTIRTEVQNGTMTPQEAVQKLEGKLTEEEMLALKVIAYKEIYNQQ</sequence>
<gene>
    <name evidence="1" type="ORF">HF394_18980</name>
</gene>
<dbReference type="eggNOG" id="ENOG5031IM1">
    <property type="taxonomic scope" value="Bacteria"/>
</dbReference>
<keyword evidence="2" id="KW-1185">Reference proteome</keyword>
<evidence type="ECO:0000313" key="2">
    <source>
        <dbReference type="Proteomes" id="UP000509222"/>
    </source>
</evidence>
<evidence type="ECO:0000313" key="1">
    <source>
        <dbReference type="EMBL" id="QKX52496.1"/>
    </source>
</evidence>
<dbReference type="STRING" id="459472.SAMN04487975_103206"/>
<dbReference type="Proteomes" id="UP000509222">
    <property type="component" value="Chromosome"/>
</dbReference>
<accession>A0A1G8AH80</accession>
<proteinExistence type="predicted"/>
<dbReference type="RefSeq" id="WP_074509476.1">
    <property type="nucleotide sequence ID" value="NZ_CP051177.1"/>
</dbReference>
<name>A0A1G8AH80_9BACL</name>
<dbReference type="OrthoDB" id="2427603at2"/>
<dbReference type="AlphaFoldDB" id="A0A1G8AH80"/>